<feature type="domain" description="Amidase" evidence="1">
    <location>
        <begin position="1"/>
        <end position="240"/>
    </location>
</feature>
<dbReference type="InterPro" id="IPR023631">
    <property type="entry name" value="Amidase_dom"/>
</dbReference>
<sequence length="258" mass="27706">GALPIQGVLPLSPSFDTVGPLTRCVADAAALFAIMGAQPRIDLAGANVGRLRLLVAESFVWDHVDPDIETAIRDALSRLEEAGAKIDYSPITEFVEISEAVKRHGGVVLAEAYVSWKKLVDEQSDLIDPSVCARFHQGRDMSGSDVETVRAAIRELTPKLYQRMAGYDALVAPTVPIPPPPIAEVENNADNYRVANGRALRNTQLGNLLACCALTLPVACDVSPAGLMIMAPAGDDNRLLRVGEAIERTIAFHKQDSN</sequence>
<evidence type="ECO:0000259" key="1">
    <source>
        <dbReference type="Pfam" id="PF01425"/>
    </source>
</evidence>
<dbReference type="EMBL" id="UINC01183025">
    <property type="protein sequence ID" value="SVD93556.1"/>
    <property type="molecule type" value="Genomic_DNA"/>
</dbReference>
<dbReference type="GO" id="GO:0003824">
    <property type="term" value="F:catalytic activity"/>
    <property type="evidence" value="ECO:0007669"/>
    <property type="project" value="InterPro"/>
</dbReference>
<dbReference type="InterPro" id="IPR036928">
    <property type="entry name" value="AS_sf"/>
</dbReference>
<feature type="non-terminal residue" evidence="2">
    <location>
        <position position="258"/>
    </location>
</feature>
<dbReference type="SUPFAM" id="SSF75304">
    <property type="entry name" value="Amidase signature (AS) enzymes"/>
    <property type="match status" value="1"/>
</dbReference>
<feature type="non-terminal residue" evidence="2">
    <location>
        <position position="1"/>
    </location>
</feature>
<organism evidence="2">
    <name type="scientific">marine metagenome</name>
    <dbReference type="NCBI Taxonomy" id="408172"/>
    <lineage>
        <taxon>unclassified sequences</taxon>
        <taxon>metagenomes</taxon>
        <taxon>ecological metagenomes</taxon>
    </lineage>
</organism>
<dbReference type="AlphaFoldDB" id="A0A382ZDE9"/>
<reference evidence="2" key="1">
    <citation type="submission" date="2018-05" db="EMBL/GenBank/DDBJ databases">
        <authorList>
            <person name="Lanie J.A."/>
            <person name="Ng W.-L."/>
            <person name="Kazmierczak K.M."/>
            <person name="Andrzejewski T.M."/>
            <person name="Davidsen T.M."/>
            <person name="Wayne K.J."/>
            <person name="Tettelin H."/>
            <person name="Glass J.I."/>
            <person name="Rusch D."/>
            <person name="Podicherti R."/>
            <person name="Tsui H.-C.T."/>
            <person name="Winkler M.E."/>
        </authorList>
    </citation>
    <scope>NUCLEOTIDE SEQUENCE</scope>
</reference>
<dbReference type="Gene3D" id="3.90.1300.10">
    <property type="entry name" value="Amidase signature (AS) domain"/>
    <property type="match status" value="1"/>
</dbReference>
<protein>
    <recommendedName>
        <fullName evidence="1">Amidase domain-containing protein</fullName>
    </recommendedName>
</protein>
<dbReference type="PANTHER" id="PTHR11895">
    <property type="entry name" value="TRANSAMIDASE"/>
    <property type="match status" value="1"/>
</dbReference>
<dbReference type="Pfam" id="PF01425">
    <property type="entry name" value="Amidase"/>
    <property type="match status" value="1"/>
</dbReference>
<name>A0A382ZDE9_9ZZZZ</name>
<dbReference type="InterPro" id="IPR000120">
    <property type="entry name" value="Amidase"/>
</dbReference>
<evidence type="ECO:0000313" key="2">
    <source>
        <dbReference type="EMBL" id="SVD93556.1"/>
    </source>
</evidence>
<dbReference type="PANTHER" id="PTHR11895:SF176">
    <property type="entry name" value="AMIDASE AMID-RELATED"/>
    <property type="match status" value="1"/>
</dbReference>
<gene>
    <name evidence="2" type="ORF">METZ01_LOCUS446410</name>
</gene>
<proteinExistence type="predicted"/>
<accession>A0A382ZDE9</accession>